<proteinExistence type="predicted"/>
<name>A0A2P2P2A0_RHIMU</name>
<sequence length="52" mass="6008">MLDYYLRKPTGQENPVVMLDNYSKMQQPQDTKGWSTIIRGMWQLEGSSTGLN</sequence>
<evidence type="ECO:0000313" key="1">
    <source>
        <dbReference type="EMBL" id="MBX48852.1"/>
    </source>
</evidence>
<dbReference type="EMBL" id="GGEC01068368">
    <property type="protein sequence ID" value="MBX48852.1"/>
    <property type="molecule type" value="Transcribed_RNA"/>
</dbReference>
<protein>
    <submittedName>
        <fullName evidence="1">Uncharacterized protein</fullName>
    </submittedName>
</protein>
<reference evidence="1" key="1">
    <citation type="submission" date="2018-02" db="EMBL/GenBank/DDBJ databases">
        <title>Rhizophora mucronata_Transcriptome.</title>
        <authorList>
            <person name="Meera S.P."/>
            <person name="Sreeshan A."/>
            <person name="Augustine A."/>
        </authorList>
    </citation>
    <scope>NUCLEOTIDE SEQUENCE</scope>
    <source>
        <tissue evidence="1">Leaf</tissue>
    </source>
</reference>
<accession>A0A2P2P2A0</accession>
<dbReference type="AlphaFoldDB" id="A0A2P2P2A0"/>
<organism evidence="1">
    <name type="scientific">Rhizophora mucronata</name>
    <name type="common">Asiatic mangrove</name>
    <dbReference type="NCBI Taxonomy" id="61149"/>
    <lineage>
        <taxon>Eukaryota</taxon>
        <taxon>Viridiplantae</taxon>
        <taxon>Streptophyta</taxon>
        <taxon>Embryophyta</taxon>
        <taxon>Tracheophyta</taxon>
        <taxon>Spermatophyta</taxon>
        <taxon>Magnoliopsida</taxon>
        <taxon>eudicotyledons</taxon>
        <taxon>Gunneridae</taxon>
        <taxon>Pentapetalae</taxon>
        <taxon>rosids</taxon>
        <taxon>fabids</taxon>
        <taxon>Malpighiales</taxon>
        <taxon>Rhizophoraceae</taxon>
        <taxon>Rhizophora</taxon>
    </lineage>
</organism>